<proteinExistence type="predicted"/>
<evidence type="ECO:0000313" key="2">
    <source>
        <dbReference type="EMBL" id="STY71080.1"/>
    </source>
</evidence>
<protein>
    <submittedName>
        <fullName evidence="2">Uncharacterized protein</fullName>
    </submittedName>
</protein>
<feature type="coiled-coil region" evidence="1">
    <location>
        <begin position="283"/>
        <end position="313"/>
    </location>
</feature>
<evidence type="ECO:0000256" key="1">
    <source>
        <dbReference type="SAM" id="Coils"/>
    </source>
</evidence>
<dbReference type="Proteomes" id="UP000255234">
    <property type="component" value="Unassembled WGS sequence"/>
</dbReference>
<dbReference type="RefSeq" id="WP_115151458.1">
    <property type="nucleotide sequence ID" value="NZ_UGPP01000001.1"/>
</dbReference>
<reference evidence="2 3" key="1">
    <citation type="submission" date="2018-06" db="EMBL/GenBank/DDBJ databases">
        <authorList>
            <consortium name="Pathogen Informatics"/>
            <person name="Doyle S."/>
        </authorList>
    </citation>
    <scope>NUCLEOTIDE SEQUENCE [LARGE SCALE GENOMIC DNA]</scope>
    <source>
        <strain evidence="2 3">NCTC10571</strain>
    </source>
</reference>
<accession>A0A378NRQ8</accession>
<dbReference type="AlphaFoldDB" id="A0A378NRQ8"/>
<organism evidence="2 3">
    <name type="scientific">Megamonas hypermegale</name>
    <dbReference type="NCBI Taxonomy" id="158847"/>
    <lineage>
        <taxon>Bacteria</taxon>
        <taxon>Bacillati</taxon>
        <taxon>Bacillota</taxon>
        <taxon>Negativicutes</taxon>
        <taxon>Selenomonadales</taxon>
        <taxon>Selenomonadaceae</taxon>
        <taxon>Megamonas</taxon>
    </lineage>
</organism>
<evidence type="ECO:0000313" key="3">
    <source>
        <dbReference type="Proteomes" id="UP000255234"/>
    </source>
</evidence>
<dbReference type="EMBL" id="UGPP01000001">
    <property type="protein sequence ID" value="STY71080.1"/>
    <property type="molecule type" value="Genomic_DNA"/>
</dbReference>
<gene>
    <name evidence="2" type="ORF">NCTC10571_01232</name>
</gene>
<name>A0A378NRQ8_9FIRM</name>
<feature type="coiled-coil region" evidence="1">
    <location>
        <begin position="39"/>
        <end position="91"/>
    </location>
</feature>
<keyword evidence="1" id="KW-0175">Coiled coil</keyword>
<sequence>MINTANNFDEAITYLKDSNNKYPNTLTEKMDSNSFNESMKTIEDKLNNLYEKIRITEDLNKYCKNYIIEQIRLKEKQFKEKLKIIENLRDQFSDVEYISYNVPFEASEDVIKDRDGSIIKNMIVEDTILKQSSVTIENIPLSTITFYNDSSCYYNNSQSNLIDNNASRSYYLLNEPQYNGITETYNILFNKNYFCNFIDISLVNCDIKQCLLILTDSSKIEVETNTYFNVKEIKGIELKINCNKYKYTNTSELNTNNDSYNELLNSSYLRKTNDILLKNIISNEEQVKSINELNKYNKEYEEKISINKEITNKNQLNNIS</sequence>